<dbReference type="RefSeq" id="WP_132001314.1">
    <property type="nucleotide sequence ID" value="NZ_JBHUNN010000002.1"/>
</dbReference>
<proteinExistence type="predicted"/>
<accession>A0A4R2GXB8</accession>
<protein>
    <recommendedName>
        <fullName evidence="1">dATP/dGTP diphosphohydrolase N-terminal domain-containing protein</fullName>
    </recommendedName>
</protein>
<gene>
    <name evidence="2" type="ORF">EV666_101108</name>
</gene>
<dbReference type="OrthoDB" id="4569478at2"/>
<evidence type="ECO:0000313" key="3">
    <source>
        <dbReference type="Proteomes" id="UP000294881"/>
    </source>
</evidence>
<feature type="domain" description="dATP/dGTP diphosphohydrolase N-terminal" evidence="1">
    <location>
        <begin position="12"/>
        <end position="103"/>
    </location>
</feature>
<evidence type="ECO:0000259" key="1">
    <source>
        <dbReference type="Pfam" id="PF18909"/>
    </source>
</evidence>
<reference evidence="2 3" key="1">
    <citation type="submission" date="2019-03" db="EMBL/GenBank/DDBJ databases">
        <title>Genomic Encyclopedia of Type Strains, Phase IV (KMG-IV): sequencing the most valuable type-strain genomes for metagenomic binning, comparative biology and taxonomic classification.</title>
        <authorList>
            <person name="Goeker M."/>
        </authorList>
    </citation>
    <scope>NUCLEOTIDE SEQUENCE [LARGE SCALE GENOMIC DNA]</scope>
    <source>
        <strain evidence="2 3">DSM 22958</strain>
    </source>
</reference>
<organism evidence="2 3">
    <name type="scientific">Camelimonas lactis</name>
    <dbReference type="NCBI Taxonomy" id="659006"/>
    <lineage>
        <taxon>Bacteria</taxon>
        <taxon>Pseudomonadati</taxon>
        <taxon>Pseudomonadota</taxon>
        <taxon>Alphaproteobacteria</taxon>
        <taxon>Hyphomicrobiales</taxon>
        <taxon>Chelatococcaceae</taxon>
        <taxon>Camelimonas</taxon>
    </lineage>
</organism>
<keyword evidence="3" id="KW-1185">Reference proteome</keyword>
<name>A0A4R2GXB8_9HYPH</name>
<evidence type="ECO:0000313" key="2">
    <source>
        <dbReference type="EMBL" id="TCO15859.1"/>
    </source>
</evidence>
<sequence>MADRAYGEAVAGAPKPATDLLPPDVLLAVAGLFAASAAKHAGRDINAPRPWSADYASLQRHLLAFWAGADTDPESGQAQALHIAARAMMLAASVLRYPEQDDRPRLTCPPTGPPGS</sequence>
<dbReference type="AlphaFoldDB" id="A0A4R2GXB8"/>
<dbReference type="Pfam" id="PF18909">
    <property type="entry name" value="dGTP_diPhyd_N"/>
    <property type="match status" value="1"/>
</dbReference>
<dbReference type="InterPro" id="IPR044038">
    <property type="entry name" value="dATP/dGTP_diPOhydrolase_N"/>
</dbReference>
<dbReference type="Proteomes" id="UP000294881">
    <property type="component" value="Unassembled WGS sequence"/>
</dbReference>
<comment type="caution">
    <text evidence="2">The sequence shown here is derived from an EMBL/GenBank/DDBJ whole genome shotgun (WGS) entry which is preliminary data.</text>
</comment>
<dbReference type="EMBL" id="SLWL01000001">
    <property type="protein sequence ID" value="TCO15859.1"/>
    <property type="molecule type" value="Genomic_DNA"/>
</dbReference>